<keyword evidence="1" id="KW-0812">Transmembrane</keyword>
<evidence type="ECO:0000313" key="3">
    <source>
        <dbReference type="Proteomes" id="UP000192674"/>
    </source>
</evidence>
<dbReference type="OrthoDB" id="10001352at2"/>
<dbReference type="EMBL" id="FWXV01000011">
    <property type="protein sequence ID" value="SMD25421.1"/>
    <property type="molecule type" value="Genomic_DNA"/>
</dbReference>
<reference evidence="2 3" key="1">
    <citation type="submission" date="2017-04" db="EMBL/GenBank/DDBJ databases">
        <authorList>
            <person name="Afonso C.L."/>
            <person name="Miller P.J."/>
            <person name="Scott M.A."/>
            <person name="Spackman E."/>
            <person name="Goraichik I."/>
            <person name="Dimitrov K.M."/>
            <person name="Suarez D.L."/>
            <person name="Swayne D.E."/>
        </authorList>
    </citation>
    <scope>NUCLEOTIDE SEQUENCE [LARGE SCALE GENOMIC DNA]</scope>
    <source>
        <strain evidence="2 3">DSM 43828</strain>
    </source>
</reference>
<feature type="transmembrane region" description="Helical" evidence="1">
    <location>
        <begin position="203"/>
        <end position="223"/>
    </location>
</feature>
<dbReference type="AlphaFoldDB" id="A0A1Y5Y772"/>
<organism evidence="2 3">
    <name type="scientific">Kibdelosporangium aridum</name>
    <dbReference type="NCBI Taxonomy" id="2030"/>
    <lineage>
        <taxon>Bacteria</taxon>
        <taxon>Bacillati</taxon>
        <taxon>Actinomycetota</taxon>
        <taxon>Actinomycetes</taxon>
        <taxon>Pseudonocardiales</taxon>
        <taxon>Pseudonocardiaceae</taxon>
        <taxon>Kibdelosporangium</taxon>
    </lineage>
</organism>
<feature type="transmembrane region" description="Helical" evidence="1">
    <location>
        <begin position="67"/>
        <end position="88"/>
    </location>
</feature>
<feature type="transmembrane region" description="Helical" evidence="1">
    <location>
        <begin position="108"/>
        <end position="129"/>
    </location>
</feature>
<keyword evidence="3" id="KW-1185">Reference proteome</keyword>
<keyword evidence="1" id="KW-0472">Membrane</keyword>
<dbReference type="Proteomes" id="UP000192674">
    <property type="component" value="Unassembled WGS sequence"/>
</dbReference>
<dbReference type="RefSeq" id="WP_143447035.1">
    <property type="nucleotide sequence ID" value="NZ_FWXV01000011.1"/>
</dbReference>
<accession>A0A1Y5Y772</accession>
<name>A0A1Y5Y772_KIBAR</name>
<feature type="transmembrane region" description="Helical" evidence="1">
    <location>
        <begin position="178"/>
        <end position="197"/>
    </location>
</feature>
<evidence type="ECO:0000256" key="1">
    <source>
        <dbReference type="SAM" id="Phobius"/>
    </source>
</evidence>
<feature type="transmembrane region" description="Helical" evidence="1">
    <location>
        <begin position="141"/>
        <end position="166"/>
    </location>
</feature>
<proteinExistence type="predicted"/>
<keyword evidence="1" id="KW-1133">Transmembrane helix</keyword>
<gene>
    <name evidence="2" type="ORF">SAMN05661093_09107</name>
</gene>
<evidence type="ECO:0000313" key="2">
    <source>
        <dbReference type="EMBL" id="SMD25421.1"/>
    </source>
</evidence>
<sequence length="242" mass="25479">MSPSEPMGPLERRYRRLLRLLPADHRAARGEELLGLLLDLDPGRARPSLRQAVGVVGLASRLRLPGAASLLLTAFIVAVSTEAAATAYRISTGAITVSLGSQFPIRNVALALLIPALLRLAAAVAWILGSRRITLVVCGVLLAYSLATGGLLVVDLVICVGLGAAAAWRWWPAQRSRVVLLATIPFAMLLWTLSAAWNMDLSFGWLLLVTAVVALLGAVGGLLPRRDSGGGEPQGQPTSTKG</sequence>
<protein>
    <submittedName>
        <fullName evidence="2">Uncharacterized protein</fullName>
    </submittedName>
</protein>